<dbReference type="RefSeq" id="WP_053975168.1">
    <property type="nucleotide sequence ID" value="NZ_FNUE01000002.1"/>
</dbReference>
<organism evidence="1 3">
    <name type="scientific">Polaribacter dokdonensis DSW-5</name>
    <dbReference type="NCBI Taxonomy" id="1300348"/>
    <lineage>
        <taxon>Bacteria</taxon>
        <taxon>Pseudomonadati</taxon>
        <taxon>Bacteroidota</taxon>
        <taxon>Flavobacteriia</taxon>
        <taxon>Flavobacteriales</taxon>
        <taxon>Flavobacteriaceae</taxon>
    </lineage>
</organism>
<evidence type="ECO:0000313" key="1">
    <source>
        <dbReference type="EMBL" id="KOY53130.1"/>
    </source>
</evidence>
<evidence type="ECO:0000313" key="2">
    <source>
        <dbReference type="EMBL" id="SEE57522.1"/>
    </source>
</evidence>
<evidence type="ECO:0000313" key="3">
    <source>
        <dbReference type="Proteomes" id="UP000037716"/>
    </source>
</evidence>
<reference evidence="1 3" key="1">
    <citation type="submission" date="2015-07" db="EMBL/GenBank/DDBJ databases">
        <title>Genome of Polaribacter dokdonenesis DSW-5, isolated from seawater off Dokdo in Korea.</title>
        <authorList>
            <person name="Yoon K."/>
            <person name="Song J.Y."/>
            <person name="Kim J.F."/>
        </authorList>
    </citation>
    <scope>NUCLEOTIDE SEQUENCE [LARGE SCALE GENOMIC DNA]</scope>
    <source>
        <strain evidence="1 3">DSW-5</strain>
    </source>
</reference>
<dbReference type="STRING" id="1300348.I602_2690"/>
<reference evidence="2 4" key="2">
    <citation type="submission" date="2016-10" db="EMBL/GenBank/DDBJ databases">
        <authorList>
            <person name="Varghese N."/>
            <person name="Submissions S."/>
        </authorList>
    </citation>
    <scope>NUCLEOTIDE SEQUENCE [LARGE SCALE GENOMIC DNA]</scope>
    <source>
        <strain evidence="2 4">DSW-5</strain>
    </source>
</reference>
<dbReference type="InterPro" id="IPR027417">
    <property type="entry name" value="P-loop_NTPase"/>
</dbReference>
<dbReference type="Proteomes" id="UP000037716">
    <property type="component" value="Unassembled WGS sequence"/>
</dbReference>
<evidence type="ECO:0000313" key="4">
    <source>
        <dbReference type="Proteomes" id="UP000183071"/>
    </source>
</evidence>
<dbReference type="OrthoDB" id="531205at2"/>
<dbReference type="EMBL" id="FNUE01000002">
    <property type="protein sequence ID" value="SEE57522.1"/>
    <property type="molecule type" value="Genomic_DNA"/>
</dbReference>
<name>A0A0N0CGC6_9FLAO</name>
<gene>
    <name evidence="1" type="ORF">I602_2690</name>
    <name evidence="2" type="ORF">SAMN05444353_2466</name>
</gene>
<dbReference type="PATRIC" id="fig|1300348.6.peg.2692"/>
<dbReference type="Proteomes" id="UP000183071">
    <property type="component" value="Unassembled WGS sequence"/>
</dbReference>
<dbReference type="AlphaFoldDB" id="A0A0N0CGC6"/>
<dbReference type="Pfam" id="PF13671">
    <property type="entry name" value="AAA_33"/>
    <property type="match status" value="1"/>
</dbReference>
<keyword evidence="2" id="KW-0808">Transferase</keyword>
<dbReference type="GO" id="GO:0016301">
    <property type="term" value="F:kinase activity"/>
    <property type="evidence" value="ECO:0007669"/>
    <property type="project" value="UniProtKB-KW"/>
</dbReference>
<sequence length="174" mass="20475">MSKKFHIVFGRQGAGKSTYSKKLTKDIEGVHFSIDQWMWKLYGKDMPKSMNLKWIMERVDRCEQQIWETAKNISDCGVEVVLDLGFTKFEKRELFTSLAKEQNIPTQIHYIKAPHDLRKNRVLKRNNEKGETYSFEVTSGMFDFMEGEFQIPREKELKKAIIIDTGETENNENK</sequence>
<dbReference type="Gene3D" id="3.40.50.300">
    <property type="entry name" value="P-loop containing nucleotide triphosphate hydrolases"/>
    <property type="match status" value="1"/>
</dbReference>
<accession>A0A0N0CGC6</accession>
<keyword evidence="4" id="KW-1185">Reference proteome</keyword>
<comment type="caution">
    <text evidence="1">The sequence shown here is derived from an EMBL/GenBank/DDBJ whole genome shotgun (WGS) entry which is preliminary data.</text>
</comment>
<proteinExistence type="predicted"/>
<keyword evidence="2" id="KW-0418">Kinase</keyword>
<dbReference type="EMBL" id="LGBR01000001">
    <property type="protein sequence ID" value="KOY53130.1"/>
    <property type="molecule type" value="Genomic_DNA"/>
</dbReference>
<dbReference type="SUPFAM" id="SSF52540">
    <property type="entry name" value="P-loop containing nucleoside triphosphate hydrolases"/>
    <property type="match status" value="1"/>
</dbReference>
<protein>
    <submittedName>
        <fullName evidence="2">Predicted kinase</fullName>
    </submittedName>
</protein>